<dbReference type="Pfam" id="PF00326">
    <property type="entry name" value="Peptidase_S9"/>
    <property type="match status" value="1"/>
</dbReference>
<evidence type="ECO:0000313" key="4">
    <source>
        <dbReference type="Proteomes" id="UP001153069"/>
    </source>
</evidence>
<name>A0A9N8DQN9_9STRA</name>
<keyword evidence="1" id="KW-0378">Hydrolase</keyword>
<dbReference type="Gene3D" id="3.40.50.1820">
    <property type="entry name" value="alpha/beta hydrolase"/>
    <property type="match status" value="1"/>
</dbReference>
<evidence type="ECO:0000259" key="2">
    <source>
        <dbReference type="Pfam" id="PF00326"/>
    </source>
</evidence>
<dbReference type="GO" id="GO:0006508">
    <property type="term" value="P:proteolysis"/>
    <property type="evidence" value="ECO:0007669"/>
    <property type="project" value="InterPro"/>
</dbReference>
<keyword evidence="4" id="KW-1185">Reference proteome</keyword>
<dbReference type="EMBL" id="CAICTM010000216">
    <property type="protein sequence ID" value="CAB9505064.1"/>
    <property type="molecule type" value="Genomic_DNA"/>
</dbReference>
<feature type="domain" description="Peptidase S9 prolyl oligopeptidase catalytic" evidence="2">
    <location>
        <begin position="494"/>
        <end position="718"/>
    </location>
</feature>
<organism evidence="3 4">
    <name type="scientific">Seminavis robusta</name>
    <dbReference type="NCBI Taxonomy" id="568900"/>
    <lineage>
        <taxon>Eukaryota</taxon>
        <taxon>Sar</taxon>
        <taxon>Stramenopiles</taxon>
        <taxon>Ochrophyta</taxon>
        <taxon>Bacillariophyta</taxon>
        <taxon>Bacillariophyceae</taxon>
        <taxon>Bacillariophycidae</taxon>
        <taxon>Naviculales</taxon>
        <taxon>Naviculaceae</taxon>
        <taxon>Seminavis</taxon>
    </lineage>
</organism>
<accession>A0A9N8DQN9</accession>
<dbReference type="OrthoDB" id="416344at2759"/>
<protein>
    <submittedName>
        <fullName evidence="3">Peptidase family member 6</fullName>
    </submittedName>
</protein>
<dbReference type="InterPro" id="IPR011042">
    <property type="entry name" value="6-blade_b-propeller_TolB-like"/>
</dbReference>
<comment type="caution">
    <text evidence="3">The sequence shown here is derived from an EMBL/GenBank/DDBJ whole genome shotgun (WGS) entry which is preliminary data.</text>
</comment>
<reference evidence="3" key="1">
    <citation type="submission" date="2020-06" db="EMBL/GenBank/DDBJ databases">
        <authorList>
            <consortium name="Plant Systems Biology data submission"/>
        </authorList>
    </citation>
    <scope>NUCLEOTIDE SEQUENCE</scope>
    <source>
        <strain evidence="3">D6</strain>
    </source>
</reference>
<dbReference type="InterPro" id="IPR001375">
    <property type="entry name" value="Peptidase_S9_cat"/>
</dbReference>
<evidence type="ECO:0000256" key="1">
    <source>
        <dbReference type="ARBA" id="ARBA00022801"/>
    </source>
</evidence>
<dbReference type="SUPFAM" id="SSF53474">
    <property type="entry name" value="alpha/beta-Hydrolases"/>
    <property type="match status" value="1"/>
</dbReference>
<gene>
    <name evidence="3" type="ORF">SEMRO_217_G089890.1</name>
</gene>
<sequence>MTDSTTKKDDDPIPLPLFFAKPCKDQVRMSPNGKWLAYRSRDKKGVLNLWLQEIATGQERQLTFEKDRDVCILYWFTYDDETIVYLREPQQGLELYHLYAIDLTTKTTTSATPRDLIQDSGTTCAMGFAGGLQVWLDPQQPRYVYTSTAPCGFRSSFWNISRLDIDSGEQTIVAENPLGTSWFGLIWFVLQCLVAALLRLLGLATVEDQPRATVQWFPDAEMKFRGRLEISLVDLSCGWKVTTPDDDSNNNWKQLYYVTWANGNLSLVGSTGGSGTAHFNFSPCNKWVDLHVCNKADTTSWERFDMAQGIHVKQLAVHAQSDITGFLLHPKTRAVQAVKFNYEKPSLECLSDDCPEHVTRDIAVLKKEFPSASVSIVSRTLDDSTWVVHVQSDVGLPQCLGSPSGYFVMYRHASDDDDDKEPSLEFLLSPHPELNSKYSLGTMRAVHIPSRDGQDLLCYLSRPADTTSTTKTPLVLLIHGGPQARDIWLFHPLCQLLCNRGMTVLQVNYRGSTGMGTRFMKLGMDGAFATGVQDDIQDAARYAVEQGWCLPDRLAIMGGSFGGYCALAAITYRTTIDNNSDDKSVSYQCAVSICPPSINGAANPHKAFYGNPLIARYWRQVFGNEISDNVEAAKRVSPYFHMDKVKCPLLLLHGQDDPRVPIQQTNDLFQKLQEQTSSTGSSECEYVRFAKEGHGIQKEQNVLYMYHCVERFLCHHLKLSDPPTLEDSWVQGHTGTKVSLGSDAKDKKV</sequence>
<evidence type="ECO:0000313" key="3">
    <source>
        <dbReference type="EMBL" id="CAB9505064.1"/>
    </source>
</evidence>
<proteinExistence type="predicted"/>
<dbReference type="InterPro" id="IPR029058">
    <property type="entry name" value="AB_hydrolase_fold"/>
</dbReference>
<dbReference type="AlphaFoldDB" id="A0A9N8DQN9"/>
<dbReference type="PANTHER" id="PTHR42776:SF27">
    <property type="entry name" value="DIPEPTIDYL PEPTIDASE FAMILY MEMBER 6"/>
    <property type="match status" value="1"/>
</dbReference>
<dbReference type="PANTHER" id="PTHR42776">
    <property type="entry name" value="SERINE PEPTIDASE S9 FAMILY MEMBER"/>
    <property type="match status" value="1"/>
</dbReference>
<dbReference type="GO" id="GO:0004252">
    <property type="term" value="F:serine-type endopeptidase activity"/>
    <property type="evidence" value="ECO:0007669"/>
    <property type="project" value="TreeGrafter"/>
</dbReference>
<dbReference type="Proteomes" id="UP001153069">
    <property type="component" value="Unassembled WGS sequence"/>
</dbReference>
<dbReference type="SUPFAM" id="SSF69304">
    <property type="entry name" value="Tricorn protease N-terminal domain"/>
    <property type="match status" value="1"/>
</dbReference>
<dbReference type="Gene3D" id="2.120.10.30">
    <property type="entry name" value="TolB, C-terminal domain"/>
    <property type="match status" value="1"/>
</dbReference>